<proteinExistence type="inferred from homology"/>
<keyword evidence="12" id="KW-0411">Iron-sulfur</keyword>
<evidence type="ECO:0000256" key="8">
    <source>
        <dbReference type="ARBA" id="ARBA00022723"/>
    </source>
</evidence>
<dbReference type="NCBIfam" id="TIGR04278">
    <property type="entry name" value="viperin"/>
    <property type="match status" value="1"/>
</dbReference>
<evidence type="ECO:0000256" key="20">
    <source>
        <dbReference type="ARBA" id="ARBA00048775"/>
    </source>
</evidence>
<name>A0A7J8FM56_ROUAE</name>
<evidence type="ECO:0000256" key="19">
    <source>
        <dbReference type="ARBA" id="ARBA00046562"/>
    </source>
</evidence>
<keyword evidence="14" id="KW-0472">Membrane</keyword>
<dbReference type="InterPro" id="IPR006638">
    <property type="entry name" value="Elp3/MiaA/NifB-like_rSAM"/>
</dbReference>
<keyword evidence="7" id="KW-0949">S-adenosyl-L-methionine</keyword>
<comment type="subunit">
    <text evidence="19">Homodimer. Interacts with IRAK1 and TRAF6. Interacts with FPPS. Interacts with HADHB. Interacts (via C-terminus) with VAPA/VAP33 (via C-terminus).</text>
</comment>
<dbReference type="OrthoDB" id="549750at2759"/>
<dbReference type="InterPro" id="IPR013785">
    <property type="entry name" value="Aldolase_TIM"/>
</dbReference>
<comment type="cofactor">
    <cofactor evidence="1">
        <name>[4Fe-4S] cluster</name>
        <dbReference type="ChEBI" id="CHEBI:49883"/>
    </cofactor>
</comment>
<organism evidence="23 24">
    <name type="scientific">Rousettus aegyptiacus</name>
    <name type="common">Egyptian fruit bat</name>
    <name type="synonym">Pteropus aegyptiacus</name>
    <dbReference type="NCBI Taxonomy" id="9407"/>
    <lineage>
        <taxon>Eukaryota</taxon>
        <taxon>Metazoa</taxon>
        <taxon>Chordata</taxon>
        <taxon>Craniata</taxon>
        <taxon>Vertebrata</taxon>
        <taxon>Euteleostomi</taxon>
        <taxon>Mammalia</taxon>
        <taxon>Eutheria</taxon>
        <taxon>Laurasiatheria</taxon>
        <taxon>Chiroptera</taxon>
        <taxon>Yinpterochiroptera</taxon>
        <taxon>Pteropodoidea</taxon>
        <taxon>Pteropodidae</taxon>
        <taxon>Rousettinae</taxon>
        <taxon>Rousettus</taxon>
    </lineage>
</organism>
<dbReference type="AlphaFoldDB" id="A0A7J8FM56"/>
<reference evidence="23 24" key="1">
    <citation type="journal article" date="2020" name="Nature">
        <title>Six reference-quality genomes reveal evolution of bat adaptations.</title>
        <authorList>
            <person name="Jebb D."/>
            <person name="Huang Z."/>
            <person name="Pippel M."/>
            <person name="Hughes G.M."/>
            <person name="Lavrichenko K."/>
            <person name="Devanna P."/>
            <person name="Winkler S."/>
            <person name="Jermiin L.S."/>
            <person name="Skirmuntt E.C."/>
            <person name="Katzourakis A."/>
            <person name="Burkitt-Gray L."/>
            <person name="Ray D.A."/>
            <person name="Sullivan K.A.M."/>
            <person name="Roscito J.G."/>
            <person name="Kirilenko B.M."/>
            <person name="Davalos L.M."/>
            <person name="Corthals A.P."/>
            <person name="Power M.L."/>
            <person name="Jones G."/>
            <person name="Ransome R.D."/>
            <person name="Dechmann D.K.N."/>
            <person name="Locatelli A.G."/>
            <person name="Puechmaille S.J."/>
            <person name="Fedrigo O."/>
            <person name="Jarvis E.D."/>
            <person name="Hiller M."/>
            <person name="Vernes S.C."/>
            <person name="Myers E.W."/>
            <person name="Teeling E.C."/>
        </authorList>
    </citation>
    <scope>NUCLEOTIDE SEQUENCE [LARGE SCALE GENOMIC DNA]</scope>
    <source>
        <strain evidence="23">MRouAeg1</strain>
        <tissue evidence="23">Muscle</tissue>
    </source>
</reference>
<dbReference type="NCBIfam" id="NF038283">
    <property type="entry name" value="viperin_w_prok"/>
    <property type="match status" value="1"/>
</dbReference>
<keyword evidence="8" id="KW-0479">Metal-binding</keyword>
<keyword evidence="24" id="KW-1185">Reference proteome</keyword>
<evidence type="ECO:0000256" key="5">
    <source>
        <dbReference type="ARBA" id="ARBA00022588"/>
    </source>
</evidence>
<dbReference type="PANTHER" id="PTHR21339">
    <property type="entry name" value="RADICAL S-ADENOSYL METHIONINE DOMAIN-CONTAINING PROTEIN 2"/>
    <property type="match status" value="1"/>
</dbReference>
<dbReference type="GO" id="GO:0046872">
    <property type="term" value="F:metal ion binding"/>
    <property type="evidence" value="ECO:0007669"/>
    <property type="project" value="UniProtKB-KW"/>
</dbReference>
<dbReference type="Pfam" id="PF04055">
    <property type="entry name" value="Radical_SAM"/>
    <property type="match status" value="1"/>
</dbReference>
<evidence type="ECO:0000256" key="2">
    <source>
        <dbReference type="ARBA" id="ARBA00004397"/>
    </source>
</evidence>
<dbReference type="PANTHER" id="PTHR21339:SF0">
    <property type="entry name" value="S-ADENOSYLMETHIONINE-DEPENDENT NUCLEOTIDE DEHYDRATASE RSAD2"/>
    <property type="match status" value="1"/>
</dbReference>
<sequence length="363" mass="41244">MWLLEPLAFAGRLLSALGGQLGSLWDSLLPLCLWLRATLGLAGSDRAQRQPGGKGPEGARREAEGAGGDQPLTPTSVNYHFTRQCNYKCGFCFHTAKTSFVLPLEEAKRGLRLLQEAGMEKINFSGGEPFIYQRGEYLGQLVKFCKEELRLPSVSIVSNGSLVRERWFKSYGEYLDILAISCDSFDEQVNVLIGRGQGKINHVENLQKLRKWCRDYRVAFKINSVINRFNVGEDMREAIKALNPVRWKVFQCLLIEGENSGEGAVREAERFLISDAEFEAFLDRHREVSCLVPESNQKMKDSYLILDEYMRFLNCQNGRKDPSRSILDVGVEEAIKFSGFDEKMFLKRGGKYVWSKAALRLDW</sequence>
<dbReference type="InterPro" id="IPR026372">
    <property type="entry name" value="RSAD2"/>
</dbReference>
<dbReference type="SMART" id="SM00729">
    <property type="entry name" value="Elp3"/>
    <property type="match status" value="1"/>
</dbReference>
<evidence type="ECO:0000256" key="12">
    <source>
        <dbReference type="ARBA" id="ARBA00023014"/>
    </source>
</evidence>
<dbReference type="GO" id="GO:0005789">
    <property type="term" value="C:endoplasmic reticulum membrane"/>
    <property type="evidence" value="ECO:0007669"/>
    <property type="project" value="UniProtKB-SubCell"/>
</dbReference>
<comment type="similarity">
    <text evidence="15">Belongs to the radical SAM superfamily. RSAD2 family.</text>
</comment>
<dbReference type="GO" id="GO:0051539">
    <property type="term" value="F:4 iron, 4 sulfur cluster binding"/>
    <property type="evidence" value="ECO:0007669"/>
    <property type="project" value="UniProtKB-KW"/>
</dbReference>
<dbReference type="InterPro" id="IPR051196">
    <property type="entry name" value="RSAD2/Viperin_antiviral"/>
</dbReference>
<dbReference type="GO" id="GO:0005811">
    <property type="term" value="C:lipid droplet"/>
    <property type="evidence" value="ECO:0007669"/>
    <property type="project" value="UniProtKB-SubCell"/>
</dbReference>
<accession>A0A7J8FM56</accession>
<evidence type="ECO:0000256" key="3">
    <source>
        <dbReference type="ARBA" id="ARBA00004502"/>
    </source>
</evidence>
<protein>
    <recommendedName>
        <fullName evidence="16">S-adenosylmethionine-dependent nucleotide dehydratase RSAD2</fullName>
    </recommendedName>
    <alternativeName>
        <fullName evidence="17">Radical S-adenosyl methionine domain-containing protein 2</fullName>
    </alternativeName>
    <alternativeName>
        <fullName evidence="18">Virus inhibitory protein, endoplasmic reticulum-associated, interferon-inducible</fullName>
    </alternativeName>
</protein>
<gene>
    <name evidence="23" type="ORF">HJG63_017017</name>
</gene>
<evidence type="ECO:0000256" key="4">
    <source>
        <dbReference type="ARBA" id="ARBA00022485"/>
    </source>
</evidence>
<evidence type="ECO:0000313" key="24">
    <source>
        <dbReference type="Proteomes" id="UP000593571"/>
    </source>
</evidence>
<dbReference type="SFLD" id="SFLDG01088">
    <property type="entry name" value="antiviral_proteins"/>
    <property type="match status" value="1"/>
</dbReference>
<keyword evidence="5" id="KW-0399">Innate immunity</keyword>
<feature type="domain" description="Radical SAM core" evidence="22">
    <location>
        <begin position="71"/>
        <end position="291"/>
    </location>
</feature>
<evidence type="ECO:0000256" key="9">
    <source>
        <dbReference type="ARBA" id="ARBA00022824"/>
    </source>
</evidence>
<dbReference type="SFLD" id="SFLDG01067">
    <property type="entry name" value="SPASM/twitch_domain_containing"/>
    <property type="match status" value="1"/>
</dbReference>
<evidence type="ECO:0000256" key="1">
    <source>
        <dbReference type="ARBA" id="ARBA00001966"/>
    </source>
</evidence>
<dbReference type="SFLD" id="SFLDS00029">
    <property type="entry name" value="Radical_SAM"/>
    <property type="match status" value="1"/>
</dbReference>
<keyword evidence="9" id="KW-0256">Endoplasmic reticulum</keyword>
<evidence type="ECO:0000256" key="10">
    <source>
        <dbReference type="ARBA" id="ARBA00022859"/>
    </source>
</evidence>
<evidence type="ECO:0000256" key="18">
    <source>
        <dbReference type="ARBA" id="ARBA00035042"/>
    </source>
</evidence>
<keyword evidence="10" id="KW-0391">Immunity</keyword>
<dbReference type="PROSITE" id="PS51918">
    <property type="entry name" value="RADICAL_SAM"/>
    <property type="match status" value="1"/>
</dbReference>
<dbReference type="InterPro" id="IPR007197">
    <property type="entry name" value="rSAM"/>
</dbReference>
<keyword evidence="11" id="KW-0408">Iron</keyword>
<evidence type="ECO:0000256" key="16">
    <source>
        <dbReference type="ARBA" id="ARBA00035038"/>
    </source>
</evidence>
<evidence type="ECO:0000256" key="14">
    <source>
        <dbReference type="ARBA" id="ARBA00023136"/>
    </source>
</evidence>
<dbReference type="SUPFAM" id="SSF102114">
    <property type="entry name" value="Radical SAM enzymes"/>
    <property type="match status" value="1"/>
</dbReference>
<dbReference type="GO" id="GO:0005739">
    <property type="term" value="C:mitochondrion"/>
    <property type="evidence" value="ECO:0007669"/>
    <property type="project" value="TreeGrafter"/>
</dbReference>
<evidence type="ECO:0000256" key="13">
    <source>
        <dbReference type="ARBA" id="ARBA00023118"/>
    </source>
</evidence>
<dbReference type="GO" id="GO:0045087">
    <property type="term" value="P:innate immune response"/>
    <property type="evidence" value="ECO:0007669"/>
    <property type="project" value="UniProtKB-KW"/>
</dbReference>
<dbReference type="CDD" id="cd01335">
    <property type="entry name" value="Radical_SAM"/>
    <property type="match status" value="1"/>
</dbReference>
<evidence type="ECO:0000256" key="21">
    <source>
        <dbReference type="SAM" id="MobiDB-lite"/>
    </source>
</evidence>
<keyword evidence="4" id="KW-0004">4Fe-4S</keyword>
<comment type="caution">
    <text evidence="23">The sequence shown here is derived from an EMBL/GenBank/DDBJ whole genome shotgun (WGS) entry which is preliminary data.</text>
</comment>
<dbReference type="GO" id="GO:0003824">
    <property type="term" value="F:catalytic activity"/>
    <property type="evidence" value="ECO:0007669"/>
    <property type="project" value="InterPro"/>
</dbReference>
<dbReference type="InterPro" id="IPR058240">
    <property type="entry name" value="rSAM_sf"/>
</dbReference>
<dbReference type="SFLD" id="SFLDF00318">
    <property type="entry name" value="Viperin"/>
    <property type="match status" value="1"/>
</dbReference>
<evidence type="ECO:0000256" key="6">
    <source>
        <dbReference type="ARBA" id="ARBA00022677"/>
    </source>
</evidence>
<dbReference type="Proteomes" id="UP000593571">
    <property type="component" value="Unassembled WGS sequence"/>
</dbReference>
<dbReference type="FunFam" id="3.20.20.70:FF:000152">
    <property type="entry name" value="radical S-adenosyl methionine domain-containing protein 2"/>
    <property type="match status" value="1"/>
</dbReference>
<keyword evidence="6" id="KW-0551">Lipid droplet</keyword>
<evidence type="ECO:0000256" key="17">
    <source>
        <dbReference type="ARBA" id="ARBA00035040"/>
    </source>
</evidence>
<comment type="subcellular location">
    <subcellularLocation>
        <location evidence="2">Endoplasmic reticulum membrane</location>
        <topology evidence="2">Peripheral membrane protein</topology>
        <orientation evidence="2">Cytoplasmic side</orientation>
    </subcellularLocation>
    <subcellularLocation>
        <location evidence="3">Lipid droplet</location>
    </subcellularLocation>
</comment>
<evidence type="ECO:0000256" key="7">
    <source>
        <dbReference type="ARBA" id="ARBA00022691"/>
    </source>
</evidence>
<evidence type="ECO:0000259" key="22">
    <source>
        <dbReference type="PROSITE" id="PS51918"/>
    </source>
</evidence>
<keyword evidence="13" id="KW-0051">Antiviral defense</keyword>
<evidence type="ECO:0000256" key="11">
    <source>
        <dbReference type="ARBA" id="ARBA00023004"/>
    </source>
</evidence>
<dbReference type="GO" id="GO:0051607">
    <property type="term" value="P:defense response to virus"/>
    <property type="evidence" value="ECO:0007669"/>
    <property type="project" value="UniProtKB-KW"/>
</dbReference>
<evidence type="ECO:0000313" key="23">
    <source>
        <dbReference type="EMBL" id="KAF6448675.1"/>
    </source>
</evidence>
<dbReference type="GO" id="GO:0050778">
    <property type="term" value="P:positive regulation of immune response"/>
    <property type="evidence" value="ECO:0007669"/>
    <property type="project" value="TreeGrafter"/>
</dbReference>
<evidence type="ECO:0000256" key="15">
    <source>
        <dbReference type="ARBA" id="ARBA00035008"/>
    </source>
</evidence>
<comment type="catalytic activity">
    <reaction evidence="20">
        <text>CTP + AH2 + S-adenosyl-L-methionine = 3'-deoxy-3',4'-didehydro-CTP + 5'-deoxyadenosine + L-methionine + A + H2O + H(+)</text>
        <dbReference type="Rhea" id="RHEA:65944"/>
        <dbReference type="ChEBI" id="CHEBI:13193"/>
        <dbReference type="ChEBI" id="CHEBI:15377"/>
        <dbReference type="ChEBI" id="CHEBI:15378"/>
        <dbReference type="ChEBI" id="CHEBI:17319"/>
        <dbReference type="ChEBI" id="CHEBI:17499"/>
        <dbReference type="ChEBI" id="CHEBI:37563"/>
        <dbReference type="ChEBI" id="CHEBI:57844"/>
        <dbReference type="ChEBI" id="CHEBI:59789"/>
        <dbReference type="ChEBI" id="CHEBI:166821"/>
    </reaction>
</comment>
<dbReference type="EMBL" id="JACASE010000007">
    <property type="protein sequence ID" value="KAF6448675.1"/>
    <property type="molecule type" value="Genomic_DNA"/>
</dbReference>
<feature type="region of interest" description="Disordered" evidence="21">
    <location>
        <begin position="45"/>
        <end position="71"/>
    </location>
</feature>
<dbReference type="Gene3D" id="3.20.20.70">
    <property type="entry name" value="Aldolase class I"/>
    <property type="match status" value="1"/>
</dbReference>